<evidence type="ECO:0000313" key="3">
    <source>
        <dbReference type="EMBL" id="CAK9153073.1"/>
    </source>
</evidence>
<protein>
    <submittedName>
        <fullName evidence="2">Uncharacterized protein</fullName>
    </submittedName>
</protein>
<evidence type="ECO:0000313" key="2">
    <source>
        <dbReference type="EMBL" id="CAK9147095.1"/>
    </source>
</evidence>
<keyword evidence="4" id="KW-1185">Reference proteome</keyword>
<dbReference type="EMBL" id="CAUOFW020001645">
    <property type="protein sequence ID" value="CAK9147095.1"/>
    <property type="molecule type" value="Genomic_DNA"/>
</dbReference>
<gene>
    <name evidence="2" type="ORF">ILEXP_LOCUS14970</name>
    <name evidence="3" type="ORF">ILEXP_LOCUS21322</name>
</gene>
<sequence length="69" mass="7644">MEGALKELEATLMAMNEEVEKLKEDVVGGFLEGFDNFREQPKPIFPEEGAHEEPPDTPIKGAVGESQQK</sequence>
<feature type="region of interest" description="Disordered" evidence="1">
    <location>
        <begin position="38"/>
        <end position="69"/>
    </location>
</feature>
<accession>A0ABC8RQ39</accession>
<reference evidence="2 4" key="1">
    <citation type="submission" date="2024-02" db="EMBL/GenBank/DDBJ databases">
        <authorList>
            <person name="Vignale AGUSTIN F."/>
            <person name="Sosa J E."/>
            <person name="Modenutti C."/>
        </authorList>
    </citation>
    <scope>NUCLEOTIDE SEQUENCE [LARGE SCALE GENOMIC DNA]</scope>
</reference>
<dbReference type="Proteomes" id="UP001642360">
    <property type="component" value="Unassembled WGS sequence"/>
</dbReference>
<evidence type="ECO:0000313" key="4">
    <source>
        <dbReference type="Proteomes" id="UP001642360"/>
    </source>
</evidence>
<comment type="caution">
    <text evidence="2">The sequence shown here is derived from an EMBL/GenBank/DDBJ whole genome shotgun (WGS) entry which is preliminary data.</text>
</comment>
<dbReference type="EMBL" id="CAUOFW020002342">
    <property type="protein sequence ID" value="CAK9153073.1"/>
    <property type="molecule type" value="Genomic_DNA"/>
</dbReference>
<feature type="non-terminal residue" evidence="2">
    <location>
        <position position="69"/>
    </location>
</feature>
<proteinExistence type="predicted"/>
<name>A0ABC8RQ39_9AQUA</name>
<dbReference type="AlphaFoldDB" id="A0ABC8RQ39"/>
<evidence type="ECO:0000256" key="1">
    <source>
        <dbReference type="SAM" id="MobiDB-lite"/>
    </source>
</evidence>
<organism evidence="2 4">
    <name type="scientific">Ilex paraguariensis</name>
    <name type="common">yerba mate</name>
    <dbReference type="NCBI Taxonomy" id="185542"/>
    <lineage>
        <taxon>Eukaryota</taxon>
        <taxon>Viridiplantae</taxon>
        <taxon>Streptophyta</taxon>
        <taxon>Embryophyta</taxon>
        <taxon>Tracheophyta</taxon>
        <taxon>Spermatophyta</taxon>
        <taxon>Magnoliopsida</taxon>
        <taxon>eudicotyledons</taxon>
        <taxon>Gunneridae</taxon>
        <taxon>Pentapetalae</taxon>
        <taxon>asterids</taxon>
        <taxon>campanulids</taxon>
        <taxon>Aquifoliales</taxon>
        <taxon>Aquifoliaceae</taxon>
        <taxon>Ilex</taxon>
    </lineage>
</organism>